<accession>A0A1H3STG7</accession>
<evidence type="ECO:0000259" key="1">
    <source>
        <dbReference type="Pfam" id="PF21135"/>
    </source>
</evidence>
<dbReference type="EMBL" id="FNQC01000013">
    <property type="protein sequence ID" value="SDZ41393.1"/>
    <property type="molecule type" value="Genomic_DNA"/>
</dbReference>
<proteinExistence type="predicted"/>
<sequence length="400" mass="44524">MENIEDYTIKIGLVGTGMIARGLTKLIPKRKDMAISKILTRRQGFVEGLGVDQSYLTTNPLELFDNSDLIIVSTGDPIYSTEVIFQAFKYNIPVLTMDADTQVLTGSWLSERGLLSEGNGDQPGCLAVLKNEIVEMGFQPLVYGNIKGYQNLNPSKEDMMFWAKKQGFSLNSVTSFTDGTKLQIEQCLVANGLDANIAQRGLIGVQTENFQEGAFDLASQAKKMDAVLSDYLVSKESPPGVFIVATHHEDLIEELATYKMGKGPFYLLYKPVHLCMFEIFKDVKNLFYNKSVLLDNGRFPTVSVATIAKKPLKAGDFIEKGIGSFEVRGECIKFSEMVDHVPIGLMSQARLKNNIEPGQIISFSDVEIPDSLALNAWFETIKNNVTPPKRKISTPFRYQR</sequence>
<dbReference type="InterPro" id="IPR036291">
    <property type="entry name" value="NAD(P)-bd_dom_sf"/>
</dbReference>
<comment type="caution">
    <text evidence="2">The sequence shown here is derived from an EMBL/GenBank/DDBJ whole genome shotgun (WGS) entry which is preliminary data.</text>
</comment>
<organism evidence="2 3">
    <name type="scientific">Rhodonellum ikkaensis</name>
    <dbReference type="NCBI Taxonomy" id="336829"/>
    <lineage>
        <taxon>Bacteria</taxon>
        <taxon>Pseudomonadati</taxon>
        <taxon>Bacteroidota</taxon>
        <taxon>Cytophagia</taxon>
        <taxon>Cytophagales</taxon>
        <taxon>Cytophagaceae</taxon>
        <taxon>Rhodonellum</taxon>
    </lineage>
</organism>
<dbReference type="InterPro" id="IPR048423">
    <property type="entry name" value="DRL_cat"/>
</dbReference>
<gene>
    <name evidence="2" type="ORF">SAMN05444412_113116</name>
</gene>
<dbReference type="RefSeq" id="WP_019599033.1">
    <property type="nucleotide sequence ID" value="NZ_FNQC01000013.1"/>
</dbReference>
<dbReference type="CDD" id="cd11616">
    <property type="entry name" value="SAF_DH_OX_like"/>
    <property type="match status" value="1"/>
</dbReference>
<evidence type="ECO:0000313" key="2">
    <source>
        <dbReference type="EMBL" id="SDZ41393.1"/>
    </source>
</evidence>
<name>A0A1H3STG7_9BACT</name>
<protein>
    <submittedName>
        <fullName evidence="2">Predicted homoserine dehydrogenase, contains C-terminal SAF domain</fullName>
    </submittedName>
</protein>
<keyword evidence="3" id="KW-1185">Reference proteome</keyword>
<dbReference type="Proteomes" id="UP000199663">
    <property type="component" value="Unassembled WGS sequence"/>
</dbReference>
<dbReference type="PANTHER" id="PTHR37850:SF1">
    <property type="entry name" value="SAF DOMAIN PROTEIN"/>
    <property type="match status" value="1"/>
</dbReference>
<dbReference type="SUPFAM" id="SSF51735">
    <property type="entry name" value="NAD(P)-binding Rossmann-fold domains"/>
    <property type="match status" value="1"/>
</dbReference>
<evidence type="ECO:0000313" key="3">
    <source>
        <dbReference type="Proteomes" id="UP000199663"/>
    </source>
</evidence>
<reference evidence="2 3" key="1">
    <citation type="submission" date="2016-10" db="EMBL/GenBank/DDBJ databases">
        <authorList>
            <person name="Varghese N."/>
            <person name="Submissions S."/>
        </authorList>
    </citation>
    <scope>NUCLEOTIDE SEQUENCE [LARGE SCALE GENOMIC DNA]</scope>
    <source>
        <strain evidence="2 3">DSM 17997</strain>
    </source>
</reference>
<dbReference type="PANTHER" id="PTHR37850">
    <property type="entry name" value="STRU PROTEIN"/>
    <property type="match status" value="1"/>
</dbReference>
<dbReference type="Gene3D" id="3.40.50.720">
    <property type="entry name" value="NAD(P)-binding Rossmann-like Domain"/>
    <property type="match status" value="1"/>
</dbReference>
<dbReference type="Pfam" id="PF21135">
    <property type="entry name" value="DRL_cat"/>
    <property type="match status" value="1"/>
</dbReference>
<feature type="domain" description="Oxidoreductase DRL-like catalytic" evidence="1">
    <location>
        <begin position="120"/>
        <end position="279"/>
    </location>
</feature>